<dbReference type="RefSeq" id="XP_016482465.1">
    <property type="nucleotide sequence ID" value="XM_016626979.1"/>
</dbReference>
<sequence>MPTQEEEISASQLSSQREIKELKVQAEDWKTRADKLTENVVTKHFRMQDASIDWPPAPEDMVRQIEQEVERLKLEKEKLELEKVELIDSIIWRFSVAQDR</sequence>
<dbReference type="KEGG" id="nta:107803289"/>
<dbReference type="AlphaFoldDB" id="A0A1S4B0J3"/>
<evidence type="ECO:0000313" key="2">
    <source>
        <dbReference type="RefSeq" id="XP_016482465.1"/>
    </source>
</evidence>
<feature type="coiled-coil region" evidence="1">
    <location>
        <begin position="19"/>
        <end position="89"/>
    </location>
</feature>
<keyword evidence="1" id="KW-0175">Coiled coil</keyword>
<accession>A0A1S4B0J3</accession>
<organism evidence="2">
    <name type="scientific">Nicotiana tabacum</name>
    <name type="common">Common tobacco</name>
    <dbReference type="NCBI Taxonomy" id="4097"/>
    <lineage>
        <taxon>Eukaryota</taxon>
        <taxon>Viridiplantae</taxon>
        <taxon>Streptophyta</taxon>
        <taxon>Embryophyta</taxon>
        <taxon>Tracheophyta</taxon>
        <taxon>Spermatophyta</taxon>
        <taxon>Magnoliopsida</taxon>
        <taxon>eudicotyledons</taxon>
        <taxon>Gunneridae</taxon>
        <taxon>Pentapetalae</taxon>
        <taxon>asterids</taxon>
        <taxon>lamiids</taxon>
        <taxon>Solanales</taxon>
        <taxon>Solanaceae</taxon>
        <taxon>Nicotianoideae</taxon>
        <taxon>Nicotianeae</taxon>
        <taxon>Nicotiana</taxon>
    </lineage>
</organism>
<reference evidence="2" key="1">
    <citation type="submission" date="2025-08" db="UniProtKB">
        <authorList>
            <consortium name="RefSeq"/>
        </authorList>
    </citation>
    <scope>IDENTIFICATION</scope>
</reference>
<dbReference type="PaxDb" id="4097-A0A1S4B0J3"/>
<name>A0A1S4B0J3_TOBAC</name>
<proteinExistence type="predicted"/>
<dbReference type="OrthoDB" id="10574614at2759"/>
<gene>
    <name evidence="2" type="primary">LOC107803289</name>
</gene>
<evidence type="ECO:0000256" key="1">
    <source>
        <dbReference type="SAM" id="Coils"/>
    </source>
</evidence>
<protein>
    <submittedName>
        <fullName evidence="2">Uncharacterized protein</fullName>
    </submittedName>
</protein>